<keyword evidence="1" id="KW-1133">Transmembrane helix</keyword>
<sequence length="147" mass="15838">MQLADLVALPVEIESSMPMPCRSCGCGCAGGEENLCSPLLLDLERGRLPIAPPPGAVTKAAKAAHDPTIAKCFIRGLFALLWVFLADLLRRFLVTYCDDPSLLYIVSPLSLFAIAVTLVLFTLMDCGEECFPSLKEPRGPSILQNVS</sequence>
<gene>
    <name evidence="4" type="ORF">URODEC1_LOCUS124642</name>
    <name evidence="2" type="ORF">URODEC1_LOCUS56407</name>
    <name evidence="3" type="ORF">URODEC1_LOCUS57930</name>
</gene>
<feature type="transmembrane region" description="Helical" evidence="1">
    <location>
        <begin position="101"/>
        <end position="123"/>
    </location>
</feature>
<accession>A0ABC9HAB2</accession>
<reference evidence="4 5" key="1">
    <citation type="submission" date="2024-10" db="EMBL/GenBank/DDBJ databases">
        <authorList>
            <person name="Ryan C."/>
        </authorList>
    </citation>
    <scope>NUCLEOTIDE SEQUENCE [LARGE SCALE GENOMIC DNA]</scope>
</reference>
<evidence type="ECO:0000313" key="3">
    <source>
        <dbReference type="EMBL" id="CAL4985393.1"/>
    </source>
</evidence>
<dbReference type="Proteomes" id="UP001497457">
    <property type="component" value="Unassembled WGS sequence"/>
</dbReference>
<keyword evidence="1" id="KW-0472">Membrane</keyword>
<evidence type="ECO:0000313" key="2">
    <source>
        <dbReference type="EMBL" id="CAL4981986.1"/>
    </source>
</evidence>
<dbReference type="EMBL" id="OZ075132">
    <property type="protein sequence ID" value="CAL4985393.1"/>
    <property type="molecule type" value="Genomic_DNA"/>
</dbReference>
<keyword evidence="1" id="KW-0812">Transmembrane</keyword>
<feature type="transmembrane region" description="Helical" evidence="1">
    <location>
        <begin position="72"/>
        <end position="89"/>
    </location>
</feature>
<dbReference type="AlphaFoldDB" id="A0ABC9HAB2"/>
<proteinExistence type="predicted"/>
<name>A0ABC9HAB2_9POAL</name>
<dbReference type="EMBL" id="CAXIPR030004614">
    <property type="protein sequence ID" value="CAM0151754.1"/>
    <property type="molecule type" value="Genomic_DNA"/>
</dbReference>
<evidence type="ECO:0000313" key="5">
    <source>
        <dbReference type="Proteomes" id="UP001497457"/>
    </source>
</evidence>
<dbReference type="Proteomes" id="UP001497457">
    <property type="component" value="Chromosome 21rd"/>
</dbReference>
<evidence type="ECO:0000256" key="1">
    <source>
        <dbReference type="SAM" id="Phobius"/>
    </source>
</evidence>
<evidence type="ECO:0000313" key="4">
    <source>
        <dbReference type="EMBL" id="CAM0151754.1"/>
    </source>
</evidence>
<protein>
    <submittedName>
        <fullName evidence="4">Uncharacterized protein</fullName>
    </submittedName>
</protein>
<organism evidence="4 5">
    <name type="scientific">Urochloa decumbens</name>
    <dbReference type="NCBI Taxonomy" id="240449"/>
    <lineage>
        <taxon>Eukaryota</taxon>
        <taxon>Viridiplantae</taxon>
        <taxon>Streptophyta</taxon>
        <taxon>Embryophyta</taxon>
        <taxon>Tracheophyta</taxon>
        <taxon>Spermatophyta</taxon>
        <taxon>Magnoliopsida</taxon>
        <taxon>Liliopsida</taxon>
        <taxon>Poales</taxon>
        <taxon>Poaceae</taxon>
        <taxon>PACMAD clade</taxon>
        <taxon>Panicoideae</taxon>
        <taxon>Panicodae</taxon>
        <taxon>Paniceae</taxon>
        <taxon>Melinidinae</taxon>
        <taxon>Urochloa</taxon>
    </lineage>
</organism>
<keyword evidence="5" id="KW-1185">Reference proteome</keyword>
<dbReference type="Proteomes" id="UP001497457">
    <property type="component" value="Chromosome 22rd"/>
</dbReference>
<dbReference type="EMBL" id="OZ075131">
    <property type="protein sequence ID" value="CAL4981986.1"/>
    <property type="molecule type" value="Genomic_DNA"/>
</dbReference>